<feature type="transmembrane region" description="Helical" evidence="1">
    <location>
        <begin position="6"/>
        <end position="24"/>
    </location>
</feature>
<reference evidence="2 3" key="1">
    <citation type="submission" date="2017-05" db="EMBL/GenBank/DDBJ databases">
        <title>Whole genome sequencing of Proteus mirabilis AR_0155.</title>
        <authorList>
            <person name="Conlan S."/>
            <person name="Thomas P.J."/>
            <person name="Mullikin J."/>
            <person name="Frank K.M."/>
            <person name="Segre J.A."/>
        </authorList>
    </citation>
    <scope>NUCLEOTIDE SEQUENCE [LARGE SCALE GENOMIC DNA]</scope>
    <source>
        <strain evidence="2 3">AR_0155</strain>
    </source>
</reference>
<keyword evidence="1" id="KW-0472">Membrane</keyword>
<accession>A0AAN1EV31</accession>
<feature type="transmembrane region" description="Helical" evidence="1">
    <location>
        <begin position="71"/>
        <end position="93"/>
    </location>
</feature>
<evidence type="ECO:0000256" key="1">
    <source>
        <dbReference type="SAM" id="Phobius"/>
    </source>
</evidence>
<dbReference type="AlphaFoldDB" id="A0AAN1EV31"/>
<proteinExistence type="predicted"/>
<organism evidence="2 3">
    <name type="scientific">Proteus mirabilis</name>
    <dbReference type="NCBI Taxonomy" id="584"/>
    <lineage>
        <taxon>Bacteria</taxon>
        <taxon>Pseudomonadati</taxon>
        <taxon>Pseudomonadota</taxon>
        <taxon>Gammaproteobacteria</taxon>
        <taxon>Enterobacterales</taxon>
        <taxon>Morganellaceae</taxon>
        <taxon>Proteus</taxon>
    </lineage>
</organism>
<sequence>MYITIYFIILIFFFFCMYLFRGQFRLTEKSLDKQKLFWVALIIPFFSFLYFGIPIWINYSIDISTNGYEHFLKISILPLYILASAPVLAAFVANTHRTIQTAKQIIETEKKNKVDTVFSKFNFTCERLSKINLLDGRKIVSFDSIILLFFHFKDNELYIRKKIINELLSKFHTIIKSKNEIEIEIDSINNSCEENEIPILWDKIYKNINDINNNYLYICMRLGIYLDDDLESQHRSMFKGAINIKLEHILGDSGRTKAHIETYINIFIHDFKKIIDILSIIDERVKNDFDEIFIINGHYMS</sequence>
<evidence type="ECO:0000313" key="3">
    <source>
        <dbReference type="Proteomes" id="UP000195540"/>
    </source>
</evidence>
<protein>
    <submittedName>
        <fullName evidence="2">Uncharacterized protein</fullName>
    </submittedName>
</protein>
<keyword evidence="1" id="KW-0812">Transmembrane</keyword>
<dbReference type="EMBL" id="CP021694">
    <property type="protein sequence ID" value="ARX34439.1"/>
    <property type="molecule type" value="Genomic_DNA"/>
</dbReference>
<name>A0AAN1EV31_PROMI</name>
<evidence type="ECO:0000313" key="2">
    <source>
        <dbReference type="EMBL" id="ARX34439.1"/>
    </source>
</evidence>
<feature type="transmembrane region" description="Helical" evidence="1">
    <location>
        <begin position="36"/>
        <end position="59"/>
    </location>
</feature>
<gene>
    <name evidence="2" type="ORF">AM402_09885</name>
</gene>
<dbReference type="Proteomes" id="UP000195540">
    <property type="component" value="Chromosome"/>
</dbReference>
<dbReference type="RefSeq" id="WP_049206404.1">
    <property type="nucleotide sequence ID" value="NZ_BGKV01000008.1"/>
</dbReference>
<keyword evidence="1" id="KW-1133">Transmembrane helix</keyword>